<sequence>MPLEHQRQPTAELNSYNVAQLQFALGTDPKTASENLFLDLSPSASPAIIPTDTDLDYDSRRMSSSATSTADTDSSIVSRGEKRALTPAASPQPSKPSHSEQNSWELDGNANHTTPSEEKQSSDPGGQLEHSKVQLPSIFTTFEEPYRNDRRASLPTLHQDSRSTRPSPYPRPNYAPSNQSSLSSYTFPPGGEESSTDSKQSNPPRLSTNLNFNLNSNSFDSPYPNSGLSNGTTPSSSTFTTSNYSSPLSSDYNRPAGLSPYSADSEPWTNSASGIVRPSSTPGQLSSPAVKYDDSLRHASFSAPMSQAQPLFGGSARISGHDRRPLSTIKSEWSFPNSDYVLPPGNQSYSPAMPSASSSISVANSPSRSPPVNASQLVDRPQRKRGKLPKETTDFLKAWLHRHSDHPYPSEEEKKQLCHATGLSMSQVSNWMINARRRILAPAHRAASGPTTTAPFPPTGRSASLSGLLDHSTRRSSMPGADSLQLYHPMTLQSMPGTPAGHHHHGGSDYVGPGRHMLSIPPVRTHMGSGLDYNSNRHMGLYNPSQAPHSAGPTPSSHYMSSDPLSAPPTLPTNPFSHHSPQQSHHSGANLYPTFNPSPRQASTQADQPPQQYFSDGHSHPGSTPGSGYGTPQ</sequence>
<proteinExistence type="predicted"/>
<accession>A0ACD3AXD2</accession>
<evidence type="ECO:0000313" key="2">
    <source>
        <dbReference type="Proteomes" id="UP000308600"/>
    </source>
</evidence>
<reference evidence="1 2" key="1">
    <citation type="journal article" date="2019" name="Nat. Ecol. Evol.">
        <title>Megaphylogeny resolves global patterns of mushroom evolution.</title>
        <authorList>
            <person name="Varga T."/>
            <person name="Krizsan K."/>
            <person name="Foldi C."/>
            <person name="Dima B."/>
            <person name="Sanchez-Garcia M."/>
            <person name="Sanchez-Ramirez S."/>
            <person name="Szollosi G.J."/>
            <person name="Szarkandi J.G."/>
            <person name="Papp V."/>
            <person name="Albert L."/>
            <person name="Andreopoulos W."/>
            <person name="Angelini C."/>
            <person name="Antonin V."/>
            <person name="Barry K.W."/>
            <person name="Bougher N.L."/>
            <person name="Buchanan P."/>
            <person name="Buyck B."/>
            <person name="Bense V."/>
            <person name="Catcheside P."/>
            <person name="Chovatia M."/>
            <person name="Cooper J."/>
            <person name="Damon W."/>
            <person name="Desjardin D."/>
            <person name="Finy P."/>
            <person name="Geml J."/>
            <person name="Haridas S."/>
            <person name="Hughes K."/>
            <person name="Justo A."/>
            <person name="Karasinski D."/>
            <person name="Kautmanova I."/>
            <person name="Kiss B."/>
            <person name="Kocsube S."/>
            <person name="Kotiranta H."/>
            <person name="LaButti K.M."/>
            <person name="Lechner B.E."/>
            <person name="Liimatainen K."/>
            <person name="Lipzen A."/>
            <person name="Lukacs Z."/>
            <person name="Mihaltcheva S."/>
            <person name="Morgado L.N."/>
            <person name="Niskanen T."/>
            <person name="Noordeloos M.E."/>
            <person name="Ohm R.A."/>
            <person name="Ortiz-Santana B."/>
            <person name="Ovrebo C."/>
            <person name="Racz N."/>
            <person name="Riley R."/>
            <person name="Savchenko A."/>
            <person name="Shiryaev A."/>
            <person name="Soop K."/>
            <person name="Spirin V."/>
            <person name="Szebenyi C."/>
            <person name="Tomsovsky M."/>
            <person name="Tulloss R.E."/>
            <person name="Uehling J."/>
            <person name="Grigoriev I.V."/>
            <person name="Vagvolgyi C."/>
            <person name="Papp T."/>
            <person name="Martin F.M."/>
            <person name="Miettinen O."/>
            <person name="Hibbett D.S."/>
            <person name="Nagy L.G."/>
        </authorList>
    </citation>
    <scope>NUCLEOTIDE SEQUENCE [LARGE SCALE GENOMIC DNA]</scope>
    <source>
        <strain evidence="1 2">NL-1719</strain>
    </source>
</reference>
<gene>
    <name evidence="1" type="ORF">BDN72DRAFT_839098</name>
</gene>
<protein>
    <submittedName>
        <fullName evidence="1">Uncharacterized protein</fullName>
    </submittedName>
</protein>
<dbReference type="EMBL" id="ML208314">
    <property type="protein sequence ID" value="TFK70383.1"/>
    <property type="molecule type" value="Genomic_DNA"/>
</dbReference>
<evidence type="ECO:0000313" key="1">
    <source>
        <dbReference type="EMBL" id="TFK70383.1"/>
    </source>
</evidence>
<name>A0ACD3AXD2_9AGAR</name>
<organism evidence="1 2">
    <name type="scientific">Pluteus cervinus</name>
    <dbReference type="NCBI Taxonomy" id="181527"/>
    <lineage>
        <taxon>Eukaryota</taxon>
        <taxon>Fungi</taxon>
        <taxon>Dikarya</taxon>
        <taxon>Basidiomycota</taxon>
        <taxon>Agaricomycotina</taxon>
        <taxon>Agaricomycetes</taxon>
        <taxon>Agaricomycetidae</taxon>
        <taxon>Agaricales</taxon>
        <taxon>Pluteineae</taxon>
        <taxon>Pluteaceae</taxon>
        <taxon>Pluteus</taxon>
    </lineage>
</organism>
<keyword evidence="2" id="KW-1185">Reference proteome</keyword>
<dbReference type="Proteomes" id="UP000308600">
    <property type="component" value="Unassembled WGS sequence"/>
</dbReference>